<keyword evidence="2" id="KW-1185">Reference proteome</keyword>
<dbReference type="Proteomes" id="UP001500893">
    <property type="component" value="Unassembled WGS sequence"/>
</dbReference>
<proteinExistence type="predicted"/>
<sequence>MWSHANQLPLGAIALRAEPVRPDTLGQVRAADSGLHRSATARTAPSSSVVALYDNFRTKEEITASLFEEVTQPVRDLIE</sequence>
<accession>A0ABP6N8J4</accession>
<organism evidence="1 2">
    <name type="scientific">Streptomyces rameus</name>
    <dbReference type="NCBI Taxonomy" id="68261"/>
    <lineage>
        <taxon>Bacteria</taxon>
        <taxon>Bacillati</taxon>
        <taxon>Actinomycetota</taxon>
        <taxon>Actinomycetes</taxon>
        <taxon>Kitasatosporales</taxon>
        <taxon>Streptomycetaceae</taxon>
        <taxon>Streptomyces</taxon>
    </lineage>
</organism>
<evidence type="ECO:0000313" key="2">
    <source>
        <dbReference type="Proteomes" id="UP001500893"/>
    </source>
</evidence>
<comment type="caution">
    <text evidence="1">The sequence shown here is derived from an EMBL/GenBank/DDBJ whole genome shotgun (WGS) entry which is preliminary data.</text>
</comment>
<name>A0ABP6N8J4_9ACTN</name>
<dbReference type="EMBL" id="BAAAVM010000030">
    <property type="protein sequence ID" value="GAA3137732.1"/>
    <property type="molecule type" value="Genomic_DNA"/>
</dbReference>
<reference evidence="2" key="1">
    <citation type="journal article" date="2019" name="Int. J. Syst. Evol. Microbiol.">
        <title>The Global Catalogue of Microorganisms (GCM) 10K type strain sequencing project: providing services to taxonomists for standard genome sequencing and annotation.</title>
        <authorList>
            <consortium name="The Broad Institute Genomics Platform"/>
            <consortium name="The Broad Institute Genome Sequencing Center for Infectious Disease"/>
            <person name="Wu L."/>
            <person name="Ma J."/>
        </authorList>
    </citation>
    <scope>NUCLEOTIDE SEQUENCE [LARGE SCALE GENOMIC DNA]</scope>
    <source>
        <strain evidence="2">JCM 11574</strain>
    </source>
</reference>
<evidence type="ECO:0000313" key="1">
    <source>
        <dbReference type="EMBL" id="GAA3137732.1"/>
    </source>
</evidence>
<gene>
    <name evidence="1" type="ORF">GCM10010521_24880</name>
</gene>
<protein>
    <submittedName>
        <fullName evidence="1">Uncharacterized protein</fullName>
    </submittedName>
</protein>